<keyword evidence="4 5" id="KW-0472">Membrane</keyword>
<feature type="transmembrane region" description="Helical" evidence="5">
    <location>
        <begin position="172"/>
        <end position="194"/>
    </location>
</feature>
<evidence type="ECO:0000256" key="3">
    <source>
        <dbReference type="ARBA" id="ARBA00022989"/>
    </source>
</evidence>
<dbReference type="GO" id="GO:0022857">
    <property type="term" value="F:transmembrane transporter activity"/>
    <property type="evidence" value="ECO:0007669"/>
    <property type="project" value="InterPro"/>
</dbReference>
<feature type="transmembrane region" description="Helical" evidence="5">
    <location>
        <begin position="339"/>
        <end position="360"/>
    </location>
</feature>
<evidence type="ECO:0000256" key="1">
    <source>
        <dbReference type="ARBA" id="ARBA00004141"/>
    </source>
</evidence>
<evidence type="ECO:0000256" key="4">
    <source>
        <dbReference type="ARBA" id="ARBA00023136"/>
    </source>
</evidence>
<feature type="transmembrane region" description="Helical" evidence="5">
    <location>
        <begin position="300"/>
        <end position="316"/>
    </location>
</feature>
<feature type="transmembrane region" description="Helical" evidence="5">
    <location>
        <begin position="458"/>
        <end position="481"/>
    </location>
</feature>
<feature type="transmembrane region" description="Helical" evidence="5">
    <location>
        <begin position="372"/>
        <end position="390"/>
    </location>
</feature>
<evidence type="ECO:0000313" key="6">
    <source>
        <dbReference type="EMBL" id="OQV14170.1"/>
    </source>
</evidence>
<name>A0A1W0WG40_HYPEX</name>
<feature type="transmembrane region" description="Helical" evidence="5">
    <location>
        <begin position="206"/>
        <end position="229"/>
    </location>
</feature>
<protein>
    <submittedName>
        <fullName evidence="6">Solute carrier family 46 member 3</fullName>
    </submittedName>
</protein>
<accession>A0A1W0WG40</accession>
<evidence type="ECO:0000256" key="2">
    <source>
        <dbReference type="ARBA" id="ARBA00022692"/>
    </source>
</evidence>
<keyword evidence="3 5" id="KW-1133">Transmembrane helix</keyword>
<feature type="transmembrane region" description="Helical" evidence="5">
    <location>
        <begin position="113"/>
        <end position="132"/>
    </location>
</feature>
<gene>
    <name evidence="6" type="ORF">BV898_11641</name>
</gene>
<dbReference type="SUPFAM" id="SSF103473">
    <property type="entry name" value="MFS general substrate transporter"/>
    <property type="match status" value="1"/>
</dbReference>
<dbReference type="InterPro" id="IPR036259">
    <property type="entry name" value="MFS_trans_sf"/>
</dbReference>
<dbReference type="GO" id="GO:0016020">
    <property type="term" value="C:membrane"/>
    <property type="evidence" value="ECO:0007669"/>
    <property type="project" value="UniProtKB-SubCell"/>
</dbReference>
<feature type="transmembrane region" description="Helical" evidence="5">
    <location>
        <begin position="235"/>
        <end position="257"/>
    </location>
</feature>
<dbReference type="Proteomes" id="UP000192578">
    <property type="component" value="Unassembled WGS sequence"/>
</dbReference>
<dbReference type="PANTHER" id="PTHR23507">
    <property type="entry name" value="ZGC:174356"/>
    <property type="match status" value="1"/>
</dbReference>
<dbReference type="OrthoDB" id="3026777at2759"/>
<dbReference type="EMBL" id="MTYJ01000109">
    <property type="protein sequence ID" value="OQV14170.1"/>
    <property type="molecule type" value="Genomic_DNA"/>
</dbReference>
<dbReference type="Gene3D" id="1.20.1250.20">
    <property type="entry name" value="MFS general substrate transporter like domains"/>
    <property type="match status" value="1"/>
</dbReference>
<comment type="subcellular location">
    <subcellularLocation>
        <location evidence="1">Membrane</location>
        <topology evidence="1">Multi-pass membrane protein</topology>
    </subcellularLocation>
</comment>
<dbReference type="Pfam" id="PF07690">
    <property type="entry name" value="MFS_1"/>
    <property type="match status" value="1"/>
</dbReference>
<sequence length="495" mass="54441">MSVTLASGADWNLRGTRLCMMDPQEEQEGEGEVHPSRWSRTLSFLNNQALRTIPAVLLFGLAFGVSQPVYTELIKDRVCELVLGYPTKECEHAKSLANHAHSDAIRTVASDYVFYRNLVMSLPCVVLSQFIGQWSDKYGRKVPMMMPFAGLFICGVILLFCAYYPIHPVFMIVASLCAACLGGWMMFPMALFAYIGDYTDNSNRTVIMGIATGAQAIGTTLGLLSGGMLLQSYGFAVPFILFCALLASAFFYVLFFVKDIAPFPLPLTFQWSTFKSLFVLSNLRDNLATLRRKREHNARLHFALLIVTVLISATVIDGEPQIFQLFVEFPPLNWNVQEFSNYAAVLGAVAGFFMPILFLIFKRKFGMKDSTIGVVSVLSGIVCAYGFAIATEAWMVFTAAAVGILRTLHAVSAKSILTGGVDKHEIGKIMAVTSSVQAFAPTLTGGVFLNIFGSSASWWPGFCFAVAAYSLLFSLVTFCFIDVDRRKQQNKSSAA</sequence>
<dbReference type="PANTHER" id="PTHR23507:SF1">
    <property type="entry name" value="FI18259P1-RELATED"/>
    <property type="match status" value="1"/>
</dbReference>
<keyword evidence="7" id="KW-1185">Reference proteome</keyword>
<organism evidence="6 7">
    <name type="scientific">Hypsibius exemplaris</name>
    <name type="common">Freshwater tardigrade</name>
    <dbReference type="NCBI Taxonomy" id="2072580"/>
    <lineage>
        <taxon>Eukaryota</taxon>
        <taxon>Metazoa</taxon>
        <taxon>Ecdysozoa</taxon>
        <taxon>Tardigrada</taxon>
        <taxon>Eutardigrada</taxon>
        <taxon>Parachela</taxon>
        <taxon>Hypsibioidea</taxon>
        <taxon>Hypsibiidae</taxon>
        <taxon>Hypsibius</taxon>
    </lineage>
</organism>
<dbReference type="InterPro" id="IPR011701">
    <property type="entry name" value="MFS"/>
</dbReference>
<proteinExistence type="predicted"/>
<dbReference type="AlphaFoldDB" id="A0A1W0WG40"/>
<keyword evidence="2 5" id="KW-0812">Transmembrane</keyword>
<evidence type="ECO:0000313" key="7">
    <source>
        <dbReference type="Proteomes" id="UP000192578"/>
    </source>
</evidence>
<comment type="caution">
    <text evidence="6">The sequence shown here is derived from an EMBL/GenBank/DDBJ whole genome shotgun (WGS) entry which is preliminary data.</text>
</comment>
<evidence type="ECO:0000256" key="5">
    <source>
        <dbReference type="SAM" id="Phobius"/>
    </source>
</evidence>
<reference evidence="7" key="1">
    <citation type="submission" date="2017-01" db="EMBL/GenBank/DDBJ databases">
        <title>Comparative genomics of anhydrobiosis in the tardigrade Hypsibius dujardini.</title>
        <authorList>
            <person name="Yoshida Y."/>
            <person name="Koutsovoulos G."/>
            <person name="Laetsch D."/>
            <person name="Stevens L."/>
            <person name="Kumar S."/>
            <person name="Horikawa D."/>
            <person name="Ishino K."/>
            <person name="Komine S."/>
            <person name="Tomita M."/>
            <person name="Blaxter M."/>
            <person name="Arakawa K."/>
        </authorList>
    </citation>
    <scope>NUCLEOTIDE SEQUENCE [LARGE SCALE GENOMIC DNA]</scope>
    <source>
        <strain evidence="7">Z151</strain>
    </source>
</reference>
<feature type="transmembrane region" description="Helical" evidence="5">
    <location>
        <begin position="144"/>
        <end position="166"/>
    </location>
</feature>